<feature type="domain" description="BD-FAE-like" evidence="2">
    <location>
        <begin position="77"/>
        <end position="263"/>
    </location>
</feature>
<keyword evidence="4" id="KW-1185">Reference proteome</keyword>
<dbReference type="InterPro" id="IPR029058">
    <property type="entry name" value="AB_hydrolase_fold"/>
</dbReference>
<dbReference type="GO" id="GO:0016787">
    <property type="term" value="F:hydrolase activity"/>
    <property type="evidence" value="ECO:0007669"/>
    <property type="project" value="UniProtKB-KW"/>
</dbReference>
<dbReference type="AlphaFoldDB" id="A0A839YWB5"/>
<proteinExistence type="predicted"/>
<dbReference type="PANTHER" id="PTHR48081:SF9">
    <property type="entry name" value="CARBOXYLESTERASE"/>
    <property type="match status" value="1"/>
</dbReference>
<evidence type="ECO:0000313" key="3">
    <source>
        <dbReference type="EMBL" id="MBB3764501.1"/>
    </source>
</evidence>
<organism evidence="3 4">
    <name type="scientific">Sphingomicrobium lutaoense</name>
    <dbReference type="NCBI Taxonomy" id="515949"/>
    <lineage>
        <taxon>Bacteria</taxon>
        <taxon>Pseudomonadati</taxon>
        <taxon>Pseudomonadota</taxon>
        <taxon>Alphaproteobacteria</taxon>
        <taxon>Sphingomonadales</taxon>
        <taxon>Sphingomonadaceae</taxon>
        <taxon>Sphingomicrobium</taxon>
    </lineage>
</organism>
<dbReference type="Gene3D" id="3.40.50.1820">
    <property type="entry name" value="alpha/beta hydrolase"/>
    <property type="match status" value="1"/>
</dbReference>
<dbReference type="InterPro" id="IPR050300">
    <property type="entry name" value="GDXG_lipolytic_enzyme"/>
</dbReference>
<evidence type="ECO:0000256" key="1">
    <source>
        <dbReference type="ARBA" id="ARBA00022801"/>
    </source>
</evidence>
<protein>
    <submittedName>
        <fullName evidence="3">Acetyl esterase/lipase</fullName>
    </submittedName>
</protein>
<dbReference type="PANTHER" id="PTHR48081">
    <property type="entry name" value="AB HYDROLASE SUPERFAMILY PROTEIN C4A8.06C"/>
    <property type="match status" value="1"/>
</dbReference>
<evidence type="ECO:0000313" key="4">
    <source>
        <dbReference type="Proteomes" id="UP000578569"/>
    </source>
</evidence>
<dbReference type="InterPro" id="IPR049492">
    <property type="entry name" value="BD-FAE-like_dom"/>
</dbReference>
<dbReference type="SUPFAM" id="SSF53474">
    <property type="entry name" value="alpha/beta-Hydrolases"/>
    <property type="match status" value="1"/>
</dbReference>
<sequence>MRDVPGKTLPTRSSRMKRRALRAGRRLRIGGEKLLWGMERVGLSPVAMLDLGSRLMGDKARHLVAGAAYGGETRQRLDIWAPRGEQSGPLPVVLFFYGGGWVMGERTDFAFVGRALAAAGFLAVMADYRLAPGSRFPDFIEDGALAMKWVRNHVAGMGGDPDRIAVAGHSAGGHLAALLALDPRYLRSVGLDERVIRATVLLSAPTDFLPFVDPRAKKALGQWPRPEETQPITYARGDAPPILLIHGTSDIIVRARNSQVLARAIEDQGGKVELILYRGASHSDPIKGFSPLFRRGNRTLTDVTGFLKRRLA</sequence>
<comment type="caution">
    <text evidence="3">The sequence shown here is derived from an EMBL/GenBank/DDBJ whole genome shotgun (WGS) entry which is preliminary data.</text>
</comment>
<gene>
    <name evidence="3" type="ORF">FHS50_001524</name>
</gene>
<accession>A0A839YWB5</accession>
<keyword evidence="1" id="KW-0378">Hydrolase</keyword>
<dbReference type="Proteomes" id="UP000578569">
    <property type="component" value="Unassembled WGS sequence"/>
</dbReference>
<evidence type="ECO:0000259" key="2">
    <source>
        <dbReference type="Pfam" id="PF20434"/>
    </source>
</evidence>
<dbReference type="RefSeq" id="WP_183933753.1">
    <property type="nucleotide sequence ID" value="NZ_JACICF010000001.1"/>
</dbReference>
<dbReference type="Pfam" id="PF20434">
    <property type="entry name" value="BD-FAE"/>
    <property type="match status" value="1"/>
</dbReference>
<name>A0A839YWB5_9SPHN</name>
<reference evidence="3 4" key="1">
    <citation type="submission" date="2020-08" db="EMBL/GenBank/DDBJ databases">
        <title>Genomic Encyclopedia of Type Strains, Phase IV (KMG-IV): sequencing the most valuable type-strain genomes for metagenomic binning, comparative biology and taxonomic classification.</title>
        <authorList>
            <person name="Goeker M."/>
        </authorList>
    </citation>
    <scope>NUCLEOTIDE SEQUENCE [LARGE SCALE GENOMIC DNA]</scope>
    <source>
        <strain evidence="3 4">DSM 24194</strain>
    </source>
</reference>
<dbReference type="EMBL" id="JACICF010000001">
    <property type="protein sequence ID" value="MBB3764501.1"/>
    <property type="molecule type" value="Genomic_DNA"/>
</dbReference>